<keyword evidence="3" id="KW-0731">Sigma factor</keyword>
<dbReference type="NCBIfam" id="TIGR02989">
    <property type="entry name" value="Sig-70_gvs1"/>
    <property type="match status" value="1"/>
</dbReference>
<dbReference type="InterPro" id="IPR013325">
    <property type="entry name" value="RNA_pol_sigma_r2"/>
</dbReference>
<protein>
    <submittedName>
        <fullName evidence="6">Sigma-70 family RNA polymerase sigma factor</fullName>
    </submittedName>
</protein>
<dbReference type="InterPro" id="IPR036388">
    <property type="entry name" value="WH-like_DNA-bd_sf"/>
</dbReference>
<dbReference type="InterPro" id="IPR013324">
    <property type="entry name" value="RNA_pol_sigma_r3/r4-like"/>
</dbReference>
<dbReference type="GO" id="GO:0006352">
    <property type="term" value="P:DNA-templated transcription initiation"/>
    <property type="evidence" value="ECO:0007669"/>
    <property type="project" value="InterPro"/>
</dbReference>
<dbReference type="Pfam" id="PF04542">
    <property type="entry name" value="Sigma70_r2"/>
    <property type="match status" value="1"/>
</dbReference>
<evidence type="ECO:0000256" key="3">
    <source>
        <dbReference type="ARBA" id="ARBA00023082"/>
    </source>
</evidence>
<name>A0A9X2JID7_9BACT</name>
<evidence type="ECO:0000259" key="5">
    <source>
        <dbReference type="Pfam" id="PF04542"/>
    </source>
</evidence>
<organism evidence="6 7">
    <name type="scientific">Aeoliella straminimaris</name>
    <dbReference type="NCBI Taxonomy" id="2954799"/>
    <lineage>
        <taxon>Bacteria</taxon>
        <taxon>Pseudomonadati</taxon>
        <taxon>Planctomycetota</taxon>
        <taxon>Planctomycetia</taxon>
        <taxon>Pirellulales</taxon>
        <taxon>Lacipirellulaceae</taxon>
        <taxon>Aeoliella</taxon>
    </lineage>
</organism>
<dbReference type="Gene3D" id="1.10.1740.10">
    <property type="match status" value="1"/>
</dbReference>
<keyword evidence="4" id="KW-0804">Transcription</keyword>
<dbReference type="NCBIfam" id="TIGR02937">
    <property type="entry name" value="sigma70-ECF"/>
    <property type="match status" value="1"/>
</dbReference>
<dbReference type="InterPro" id="IPR014284">
    <property type="entry name" value="RNA_pol_sigma-70_dom"/>
</dbReference>
<dbReference type="PANTHER" id="PTHR43133:SF51">
    <property type="entry name" value="RNA POLYMERASE SIGMA FACTOR"/>
    <property type="match status" value="1"/>
</dbReference>
<reference evidence="6" key="1">
    <citation type="submission" date="2022-06" db="EMBL/GenBank/DDBJ databases">
        <title>Aeoliella straminimaris, a novel planctomycete from sediments.</title>
        <authorList>
            <person name="Vitorino I.R."/>
            <person name="Lage O.M."/>
        </authorList>
    </citation>
    <scope>NUCLEOTIDE SEQUENCE</scope>
    <source>
        <strain evidence="6">ICT_H6.2</strain>
    </source>
</reference>
<accession>A0A9X2JID7</accession>
<dbReference type="PANTHER" id="PTHR43133">
    <property type="entry name" value="RNA POLYMERASE ECF-TYPE SIGMA FACTO"/>
    <property type="match status" value="1"/>
</dbReference>
<dbReference type="EMBL" id="JAMXLR010000081">
    <property type="protein sequence ID" value="MCO6046960.1"/>
    <property type="molecule type" value="Genomic_DNA"/>
</dbReference>
<feature type="domain" description="RNA polymerase sigma-70 region 2" evidence="5">
    <location>
        <begin position="21"/>
        <end position="82"/>
    </location>
</feature>
<comment type="caution">
    <text evidence="6">The sequence shown here is derived from an EMBL/GenBank/DDBJ whole genome shotgun (WGS) entry which is preliminary data.</text>
</comment>
<evidence type="ECO:0000256" key="1">
    <source>
        <dbReference type="ARBA" id="ARBA00010641"/>
    </source>
</evidence>
<comment type="similarity">
    <text evidence="1">Belongs to the sigma-70 factor family. ECF subfamily.</text>
</comment>
<evidence type="ECO:0000313" key="7">
    <source>
        <dbReference type="Proteomes" id="UP001155241"/>
    </source>
</evidence>
<dbReference type="InterPro" id="IPR007627">
    <property type="entry name" value="RNA_pol_sigma70_r2"/>
</dbReference>
<keyword evidence="7" id="KW-1185">Reference proteome</keyword>
<dbReference type="InterPro" id="IPR039425">
    <property type="entry name" value="RNA_pol_sigma-70-like"/>
</dbReference>
<dbReference type="InterPro" id="IPR014331">
    <property type="entry name" value="RNA_pol_sigma70_ECF_RHOBA"/>
</dbReference>
<dbReference type="GO" id="GO:0016987">
    <property type="term" value="F:sigma factor activity"/>
    <property type="evidence" value="ECO:0007669"/>
    <property type="project" value="UniProtKB-KW"/>
</dbReference>
<dbReference type="Proteomes" id="UP001155241">
    <property type="component" value="Unassembled WGS sequence"/>
</dbReference>
<dbReference type="RefSeq" id="WP_252855072.1">
    <property type="nucleotide sequence ID" value="NZ_JAMXLR010000081.1"/>
</dbReference>
<gene>
    <name evidence="6" type="ORF">NG895_23930</name>
</gene>
<sequence>MTNQNDKPEDTNALFMQLFVVNQHRILGYLLTLVADRNIAEDLLQETAVTLLTKFDSFEQGTDFTAWACQVAYWKVKNYRRSCARSKILFSEKFIDKLSERTVEMGPTLDDRRKALDSCLERLDERDRAFLMARYEPDGSVARAGQTAGRTTQAAYKALQRLRRTLRDCVSLRLSNES</sequence>
<dbReference type="SUPFAM" id="SSF88659">
    <property type="entry name" value="Sigma3 and sigma4 domains of RNA polymerase sigma factors"/>
    <property type="match status" value="1"/>
</dbReference>
<dbReference type="Gene3D" id="1.10.10.10">
    <property type="entry name" value="Winged helix-like DNA-binding domain superfamily/Winged helix DNA-binding domain"/>
    <property type="match status" value="1"/>
</dbReference>
<keyword evidence="2" id="KW-0805">Transcription regulation</keyword>
<proteinExistence type="inferred from homology"/>
<dbReference type="AlphaFoldDB" id="A0A9X2JID7"/>
<evidence type="ECO:0000256" key="4">
    <source>
        <dbReference type="ARBA" id="ARBA00023163"/>
    </source>
</evidence>
<dbReference type="SUPFAM" id="SSF88946">
    <property type="entry name" value="Sigma2 domain of RNA polymerase sigma factors"/>
    <property type="match status" value="1"/>
</dbReference>
<evidence type="ECO:0000256" key="2">
    <source>
        <dbReference type="ARBA" id="ARBA00023015"/>
    </source>
</evidence>
<evidence type="ECO:0000313" key="6">
    <source>
        <dbReference type="EMBL" id="MCO6046960.1"/>
    </source>
</evidence>